<dbReference type="Proteomes" id="UP000030758">
    <property type="component" value="Unassembled WGS sequence"/>
</dbReference>
<reference evidence="1" key="1">
    <citation type="journal article" date="2014" name="Nat. Genet.">
        <title>Genome and transcriptome of the porcine whipworm Trichuris suis.</title>
        <authorList>
            <person name="Jex A.R."/>
            <person name="Nejsum P."/>
            <person name="Schwarz E.M."/>
            <person name="Hu L."/>
            <person name="Young N.D."/>
            <person name="Hall R.S."/>
            <person name="Korhonen P.K."/>
            <person name="Liao S."/>
            <person name="Thamsborg S."/>
            <person name="Xia J."/>
            <person name="Xu P."/>
            <person name="Wang S."/>
            <person name="Scheerlinck J.P."/>
            <person name="Hofmann A."/>
            <person name="Sternberg P.W."/>
            <person name="Wang J."/>
            <person name="Gasser R.B."/>
        </authorList>
    </citation>
    <scope>NUCLEOTIDE SEQUENCE [LARGE SCALE GENOMIC DNA]</scope>
    <source>
        <strain evidence="1">DCEP-RM93F</strain>
    </source>
</reference>
<evidence type="ECO:0000313" key="1">
    <source>
        <dbReference type="EMBL" id="KFD67090.1"/>
    </source>
</evidence>
<name>A0A085NC94_9BILA</name>
<gene>
    <name evidence="1" type="ORF">M514_20710</name>
</gene>
<sequence>MNTAKRPPKWSEGWQFKAQESYSNLLVILSYCILPERYGGGGVLASLSCAQPDYRLRKGDEAMKKTPLLQSVPDTEAIVHG</sequence>
<accession>A0A085NC94</accession>
<dbReference type="EMBL" id="KL367518">
    <property type="protein sequence ID" value="KFD67090.1"/>
    <property type="molecule type" value="Genomic_DNA"/>
</dbReference>
<proteinExistence type="predicted"/>
<dbReference type="AlphaFoldDB" id="A0A085NC94"/>
<organism evidence="1">
    <name type="scientific">Trichuris suis</name>
    <name type="common">pig whipworm</name>
    <dbReference type="NCBI Taxonomy" id="68888"/>
    <lineage>
        <taxon>Eukaryota</taxon>
        <taxon>Metazoa</taxon>
        <taxon>Ecdysozoa</taxon>
        <taxon>Nematoda</taxon>
        <taxon>Enoplea</taxon>
        <taxon>Dorylaimia</taxon>
        <taxon>Trichinellida</taxon>
        <taxon>Trichuridae</taxon>
        <taxon>Trichuris</taxon>
    </lineage>
</organism>
<protein>
    <submittedName>
        <fullName evidence="1">Uncharacterized protein</fullName>
    </submittedName>
</protein>